<dbReference type="EMBL" id="CCND01000012">
    <property type="protein sequence ID" value="CDX56707.1"/>
    <property type="molecule type" value="Genomic_DNA"/>
</dbReference>
<sequence>MAEYPETERRLHVREFVLKEATIIASGVRIGCLVRNQHEQGAELRVAVDMDIPERFLLEVPADDMAYRALVRWRRNDRVGVALYSNAPKADAQR</sequence>
<gene>
    <name evidence="1" type="ORF">MPL1032_20650</name>
</gene>
<dbReference type="Proteomes" id="UP000182888">
    <property type="component" value="Unassembled WGS sequence"/>
</dbReference>
<dbReference type="AlphaFoldDB" id="A0A0K2VXK5"/>
<name>A0A0K2VXK5_MESPL</name>
<evidence type="ECO:0000313" key="1">
    <source>
        <dbReference type="EMBL" id="CDX56707.1"/>
    </source>
</evidence>
<proteinExistence type="predicted"/>
<dbReference type="SUPFAM" id="SSF141371">
    <property type="entry name" value="PilZ domain-like"/>
    <property type="match status" value="1"/>
</dbReference>
<organism evidence="1 2">
    <name type="scientific">Mesorhizobium plurifarium</name>
    <dbReference type="NCBI Taxonomy" id="69974"/>
    <lineage>
        <taxon>Bacteria</taxon>
        <taxon>Pseudomonadati</taxon>
        <taxon>Pseudomonadota</taxon>
        <taxon>Alphaproteobacteria</taxon>
        <taxon>Hyphomicrobiales</taxon>
        <taxon>Phyllobacteriaceae</taxon>
        <taxon>Mesorhizobium</taxon>
    </lineage>
</organism>
<reference evidence="2" key="1">
    <citation type="submission" date="2014-08" db="EMBL/GenBank/DDBJ databases">
        <authorList>
            <person name="Edwards T."/>
        </authorList>
    </citation>
    <scope>NUCLEOTIDE SEQUENCE [LARGE SCALE GENOMIC DNA]</scope>
</reference>
<protein>
    <recommendedName>
        <fullName evidence="3">PilZ domain-containing protein</fullName>
    </recommendedName>
</protein>
<evidence type="ECO:0000313" key="2">
    <source>
        <dbReference type="Proteomes" id="UP000182888"/>
    </source>
</evidence>
<accession>A0A0K2VXK5</accession>
<evidence type="ECO:0008006" key="3">
    <source>
        <dbReference type="Google" id="ProtNLM"/>
    </source>
</evidence>